<accession>A0A0V1F6L0</accession>
<gene>
    <name evidence="1" type="ORF">T4D_4269</name>
</gene>
<evidence type="ECO:0000313" key="2">
    <source>
        <dbReference type="Proteomes" id="UP000054995"/>
    </source>
</evidence>
<dbReference type="Proteomes" id="UP000054995">
    <property type="component" value="Unassembled WGS sequence"/>
</dbReference>
<protein>
    <submittedName>
        <fullName evidence="1">Uncharacterized protein</fullName>
    </submittedName>
</protein>
<evidence type="ECO:0000313" key="1">
    <source>
        <dbReference type="EMBL" id="KRY81817.1"/>
    </source>
</evidence>
<dbReference type="EMBL" id="JYDT01000203">
    <property type="protein sequence ID" value="KRY81817.1"/>
    <property type="molecule type" value="Genomic_DNA"/>
</dbReference>
<dbReference type="AlphaFoldDB" id="A0A0V1F6L0"/>
<dbReference type="OrthoDB" id="5920357at2759"/>
<organism evidence="1 2">
    <name type="scientific">Trichinella pseudospiralis</name>
    <name type="common">Parasitic roundworm</name>
    <dbReference type="NCBI Taxonomy" id="6337"/>
    <lineage>
        <taxon>Eukaryota</taxon>
        <taxon>Metazoa</taxon>
        <taxon>Ecdysozoa</taxon>
        <taxon>Nematoda</taxon>
        <taxon>Enoplea</taxon>
        <taxon>Dorylaimia</taxon>
        <taxon>Trichinellida</taxon>
        <taxon>Trichinellidae</taxon>
        <taxon>Trichinella</taxon>
    </lineage>
</organism>
<feature type="non-terminal residue" evidence="1">
    <location>
        <position position="55"/>
    </location>
</feature>
<comment type="caution">
    <text evidence="1">The sequence shown here is derived from an EMBL/GenBank/DDBJ whole genome shotgun (WGS) entry which is preliminary data.</text>
</comment>
<keyword evidence="2" id="KW-1185">Reference proteome</keyword>
<sequence>MQPVGHWEFYQLPIFMRDDDIKVYYDYLDVQQKNMQERLQDIFTLKIPNWVTDSF</sequence>
<reference evidence="1 2" key="1">
    <citation type="submission" date="2015-01" db="EMBL/GenBank/DDBJ databases">
        <title>Evolution of Trichinella species and genotypes.</title>
        <authorList>
            <person name="Korhonen P.K."/>
            <person name="Edoardo P."/>
            <person name="Giuseppe L.R."/>
            <person name="Gasser R.B."/>
        </authorList>
    </citation>
    <scope>NUCLEOTIDE SEQUENCE [LARGE SCALE GENOMIC DNA]</scope>
    <source>
        <strain evidence="1">ISS470</strain>
    </source>
</reference>
<proteinExistence type="predicted"/>
<name>A0A0V1F6L0_TRIPS</name>